<dbReference type="InterPro" id="IPR044049">
    <property type="entry name" value="EccD_transm"/>
</dbReference>
<feature type="transmembrane region" description="Helical" evidence="7">
    <location>
        <begin position="159"/>
        <end position="179"/>
    </location>
</feature>
<name>A0A1S1NI76_9MYCO</name>
<feature type="transmembrane region" description="Helical" evidence="7">
    <location>
        <begin position="411"/>
        <end position="432"/>
    </location>
</feature>
<feature type="domain" description="EccD-like transmembrane" evidence="8">
    <location>
        <begin position="137"/>
        <end position="498"/>
    </location>
</feature>
<feature type="transmembrane region" description="Helical" evidence="7">
    <location>
        <begin position="242"/>
        <end position="264"/>
    </location>
</feature>
<dbReference type="AlphaFoldDB" id="A0A1S1NI76"/>
<dbReference type="Pfam" id="PF19053">
    <property type="entry name" value="EccD"/>
    <property type="match status" value="1"/>
</dbReference>
<feature type="transmembrane region" description="Helical" evidence="7">
    <location>
        <begin position="191"/>
        <end position="209"/>
    </location>
</feature>
<dbReference type="NCBIfam" id="TIGR03920">
    <property type="entry name" value="T7SS_EccD"/>
    <property type="match status" value="1"/>
</dbReference>
<comment type="subcellular location">
    <subcellularLocation>
        <location evidence="1">Cell membrane</location>
        <topology evidence="1">Multi-pass membrane protein</topology>
    </subcellularLocation>
</comment>
<gene>
    <name evidence="9" type="ORF">BKN37_14500</name>
</gene>
<dbReference type="Gene3D" id="3.10.20.90">
    <property type="entry name" value="Phosphatidylinositol 3-kinase Catalytic Subunit, Chain A, domain 1"/>
    <property type="match status" value="1"/>
</dbReference>
<evidence type="ECO:0000256" key="1">
    <source>
        <dbReference type="ARBA" id="ARBA00004651"/>
    </source>
</evidence>
<evidence type="ECO:0000256" key="4">
    <source>
        <dbReference type="ARBA" id="ARBA00022692"/>
    </source>
</evidence>
<evidence type="ECO:0000256" key="2">
    <source>
        <dbReference type="ARBA" id="ARBA00006162"/>
    </source>
</evidence>
<keyword evidence="5 7" id="KW-1133">Transmembrane helix</keyword>
<keyword evidence="3" id="KW-1003">Cell membrane</keyword>
<organism evidence="9 10">
    <name type="scientific">Mycobacterium talmoniae</name>
    <dbReference type="NCBI Taxonomy" id="1858794"/>
    <lineage>
        <taxon>Bacteria</taxon>
        <taxon>Bacillati</taxon>
        <taxon>Actinomycetota</taxon>
        <taxon>Actinomycetes</taxon>
        <taxon>Mycobacteriales</taxon>
        <taxon>Mycobacteriaceae</taxon>
        <taxon>Mycobacterium</taxon>
    </lineage>
</organism>
<feature type="transmembrane region" description="Helical" evidence="7">
    <location>
        <begin position="215"/>
        <end position="235"/>
    </location>
</feature>
<sequence>MVRQAAAGAAMITNVTVVTGSRVTDLSVPSQQPIDMWIDDVVDRLAEQYRGDDIGFDFGRDASWTITPIGGVPVQRNRRLDEAEIFDGALVMLEPVSRTERYRAVAEDVIDGVAILNPDDPFGRPQLVLWLAWWTAVMLGGVGVTGIYGWSAATATRAWWGPGVALIGIGCIAGGFWLWRRGGSVHVASALLAAGVVDAALGAGLSVPLPERASWLGAPQLAGGALGLLVAVLVVRGGPLRWEALAAFVGAAAVIVGAGSVAVGYGWSQYAWPAVVAVGLFVVRNAARLVIKVARIALPPIPAAGEDVDIDELLEPVVDVAAEADRGGPNQTWAQVLASVPSSSARLVERSVLSQHLLAGFMAAGCAAAAVGAVHLLTQGHFLVHTLVVCALVMIVLVFRSQLPADKRCVWALLSAAAAIGAGVGVKVLWWWPAATPLIAAAVVAVTAAVLAAVAASSGAPRMNAIRKRWLEWIDQAAVAAVVPLLAWIAGLFDFLRNVPWLAGS</sequence>
<proteinExistence type="inferred from homology"/>
<keyword evidence="6 7" id="KW-0472">Membrane</keyword>
<dbReference type="InterPro" id="IPR006707">
    <property type="entry name" value="T7SS_EccD"/>
</dbReference>
<keyword evidence="4 7" id="KW-0812">Transmembrane</keyword>
<feature type="transmembrane region" description="Helical" evidence="7">
    <location>
        <begin position="356"/>
        <end position="376"/>
    </location>
</feature>
<comment type="similarity">
    <text evidence="2">Belongs to the EccD/Snm4 family.</text>
</comment>
<evidence type="ECO:0000256" key="7">
    <source>
        <dbReference type="SAM" id="Phobius"/>
    </source>
</evidence>
<dbReference type="InterPro" id="IPR024962">
    <property type="entry name" value="YukD-like"/>
</dbReference>
<feature type="transmembrane region" description="Helical" evidence="7">
    <location>
        <begin position="477"/>
        <end position="496"/>
    </location>
</feature>
<evidence type="ECO:0000256" key="5">
    <source>
        <dbReference type="ARBA" id="ARBA00022989"/>
    </source>
</evidence>
<evidence type="ECO:0000256" key="6">
    <source>
        <dbReference type="ARBA" id="ARBA00023136"/>
    </source>
</evidence>
<evidence type="ECO:0000259" key="8">
    <source>
        <dbReference type="Pfam" id="PF19053"/>
    </source>
</evidence>
<keyword evidence="10" id="KW-1185">Reference proteome</keyword>
<comment type="caution">
    <text evidence="9">The sequence shown here is derived from an EMBL/GenBank/DDBJ whole genome shotgun (WGS) entry which is preliminary data.</text>
</comment>
<evidence type="ECO:0000313" key="9">
    <source>
        <dbReference type="EMBL" id="OHV03529.1"/>
    </source>
</evidence>
<evidence type="ECO:0000313" key="10">
    <source>
        <dbReference type="Proteomes" id="UP000179734"/>
    </source>
</evidence>
<feature type="transmembrane region" description="Helical" evidence="7">
    <location>
        <begin position="382"/>
        <end position="399"/>
    </location>
</feature>
<feature type="transmembrane region" description="Helical" evidence="7">
    <location>
        <begin position="270"/>
        <end position="287"/>
    </location>
</feature>
<dbReference type="EMBL" id="MLQM01000073">
    <property type="protein sequence ID" value="OHV03529.1"/>
    <property type="molecule type" value="Genomic_DNA"/>
</dbReference>
<evidence type="ECO:0000256" key="3">
    <source>
        <dbReference type="ARBA" id="ARBA00022475"/>
    </source>
</evidence>
<dbReference type="Proteomes" id="UP000179734">
    <property type="component" value="Unassembled WGS sequence"/>
</dbReference>
<feature type="transmembrane region" description="Helical" evidence="7">
    <location>
        <begin position="127"/>
        <end position="153"/>
    </location>
</feature>
<reference evidence="9 10" key="1">
    <citation type="submission" date="2016-10" db="EMBL/GenBank/DDBJ databases">
        <title>Genome sequence of Mycobacterium talmonii.</title>
        <authorList>
            <person name="Greninger A.L."/>
            <person name="Elliott B."/>
            <person name="Vasireddy S."/>
            <person name="Vasireddy R."/>
        </authorList>
    </citation>
    <scope>NUCLEOTIDE SEQUENCE [LARGE SCALE GENOMIC DNA]</scope>
    <source>
        <strain evidence="10">NE-TNMC-100812</strain>
    </source>
</reference>
<feature type="transmembrane region" description="Helical" evidence="7">
    <location>
        <begin position="438"/>
        <end position="456"/>
    </location>
</feature>
<accession>A0A1S1NI76</accession>
<dbReference type="RefSeq" id="WP_071027015.1">
    <property type="nucleotide sequence ID" value="NZ_MLQM01000073.1"/>
</dbReference>
<dbReference type="PIRSF" id="PIRSF017804">
    <property type="entry name" value="Secretion_EccD1"/>
    <property type="match status" value="1"/>
</dbReference>
<protein>
    <submittedName>
        <fullName evidence="9">Type VII secretion integral membrane protein EccD</fullName>
    </submittedName>
</protein>
<dbReference type="GO" id="GO:0005886">
    <property type="term" value="C:plasma membrane"/>
    <property type="evidence" value="ECO:0007669"/>
    <property type="project" value="UniProtKB-SubCell"/>
</dbReference>
<dbReference type="Pfam" id="PF08817">
    <property type="entry name" value="YukD"/>
    <property type="match status" value="1"/>
</dbReference>